<sequence>MIETDEQFQALLSIGDTLYQISSDETTRSNSDEDVARDQMYMLKSIFTAHSNSDDEEFYRTDACSFPNLERDTDFASSSSAFYDVLVGSSSAEESANSNTTDLDDEETAAEIFCSEPVLQIPRTLRASQAAPSTGHNTWNWPFC</sequence>
<evidence type="ECO:0000313" key="2">
    <source>
        <dbReference type="Proteomes" id="UP001234297"/>
    </source>
</evidence>
<organism evidence="1 2">
    <name type="scientific">Persea americana</name>
    <name type="common">Avocado</name>
    <dbReference type="NCBI Taxonomy" id="3435"/>
    <lineage>
        <taxon>Eukaryota</taxon>
        <taxon>Viridiplantae</taxon>
        <taxon>Streptophyta</taxon>
        <taxon>Embryophyta</taxon>
        <taxon>Tracheophyta</taxon>
        <taxon>Spermatophyta</taxon>
        <taxon>Magnoliopsida</taxon>
        <taxon>Magnoliidae</taxon>
        <taxon>Laurales</taxon>
        <taxon>Lauraceae</taxon>
        <taxon>Persea</taxon>
    </lineage>
</organism>
<gene>
    <name evidence="1" type="ORF">MRB53_006041</name>
</gene>
<protein>
    <submittedName>
        <fullName evidence="1">Uncharacterized protein</fullName>
    </submittedName>
</protein>
<dbReference type="Proteomes" id="UP001234297">
    <property type="component" value="Chromosome 2"/>
</dbReference>
<proteinExistence type="predicted"/>
<name>A0ACC2MFX3_PERAE</name>
<keyword evidence="2" id="KW-1185">Reference proteome</keyword>
<accession>A0ACC2MFX3</accession>
<reference evidence="1 2" key="1">
    <citation type="journal article" date="2022" name="Hortic Res">
        <title>A haplotype resolved chromosomal level avocado genome allows analysis of novel avocado genes.</title>
        <authorList>
            <person name="Nath O."/>
            <person name="Fletcher S.J."/>
            <person name="Hayward A."/>
            <person name="Shaw L.M."/>
            <person name="Masouleh A.K."/>
            <person name="Furtado A."/>
            <person name="Henry R.J."/>
            <person name="Mitter N."/>
        </authorList>
    </citation>
    <scope>NUCLEOTIDE SEQUENCE [LARGE SCALE GENOMIC DNA]</scope>
    <source>
        <strain evidence="2">cv. Hass</strain>
    </source>
</reference>
<dbReference type="EMBL" id="CM056810">
    <property type="protein sequence ID" value="KAJ8644293.1"/>
    <property type="molecule type" value="Genomic_DNA"/>
</dbReference>
<comment type="caution">
    <text evidence="1">The sequence shown here is derived from an EMBL/GenBank/DDBJ whole genome shotgun (WGS) entry which is preliminary data.</text>
</comment>
<evidence type="ECO:0000313" key="1">
    <source>
        <dbReference type="EMBL" id="KAJ8644293.1"/>
    </source>
</evidence>